<name>A0A1G7R1Y7_9LACT</name>
<keyword evidence="10" id="KW-0378">Hydrolase</keyword>
<dbReference type="OrthoDB" id="9796461at2"/>
<feature type="transmembrane region" description="Helical" evidence="8">
    <location>
        <begin position="261"/>
        <end position="279"/>
    </location>
</feature>
<dbReference type="Pfam" id="PF01757">
    <property type="entry name" value="Acyl_transf_3"/>
    <property type="match status" value="1"/>
</dbReference>
<feature type="transmembrane region" description="Helical" evidence="8">
    <location>
        <begin position="174"/>
        <end position="191"/>
    </location>
</feature>
<feature type="transmembrane region" description="Helical" evidence="8">
    <location>
        <begin position="79"/>
        <end position="97"/>
    </location>
</feature>
<feature type="transmembrane region" description="Helical" evidence="8">
    <location>
        <begin position="141"/>
        <end position="162"/>
    </location>
</feature>
<evidence type="ECO:0000256" key="3">
    <source>
        <dbReference type="ARBA" id="ARBA00022679"/>
    </source>
</evidence>
<dbReference type="RefSeq" id="WP_090289383.1">
    <property type="nucleotide sequence ID" value="NZ_FNCK01000002.1"/>
</dbReference>
<dbReference type="GO" id="GO:0016747">
    <property type="term" value="F:acyltransferase activity, transferring groups other than amino-acyl groups"/>
    <property type="evidence" value="ECO:0007669"/>
    <property type="project" value="InterPro"/>
</dbReference>
<evidence type="ECO:0000313" key="10">
    <source>
        <dbReference type="EMBL" id="SDG04782.1"/>
    </source>
</evidence>
<evidence type="ECO:0000256" key="1">
    <source>
        <dbReference type="ARBA" id="ARBA00004651"/>
    </source>
</evidence>
<keyword evidence="5 8" id="KW-1133">Transmembrane helix</keyword>
<dbReference type="STRING" id="120956.SAMN05421791_102313"/>
<dbReference type="GO" id="GO:0005886">
    <property type="term" value="C:plasma membrane"/>
    <property type="evidence" value="ECO:0007669"/>
    <property type="project" value="UniProtKB-SubCell"/>
</dbReference>
<dbReference type="Proteomes" id="UP000199708">
    <property type="component" value="Unassembled WGS sequence"/>
</dbReference>
<reference evidence="10 11" key="1">
    <citation type="submission" date="2016-10" db="EMBL/GenBank/DDBJ databases">
        <authorList>
            <person name="de Groot N.N."/>
        </authorList>
    </citation>
    <scope>NUCLEOTIDE SEQUENCE [LARGE SCALE GENOMIC DNA]</scope>
    <source>
        <strain evidence="10 11">ATCC BAA-466</strain>
    </source>
</reference>
<feature type="transmembrane region" description="Helical" evidence="8">
    <location>
        <begin position="12"/>
        <end position="30"/>
    </location>
</feature>
<evidence type="ECO:0000256" key="7">
    <source>
        <dbReference type="ARBA" id="ARBA00023315"/>
    </source>
</evidence>
<keyword evidence="7 10" id="KW-0012">Acyltransferase</keyword>
<evidence type="ECO:0000256" key="2">
    <source>
        <dbReference type="ARBA" id="ARBA00022475"/>
    </source>
</evidence>
<evidence type="ECO:0000256" key="6">
    <source>
        <dbReference type="ARBA" id="ARBA00023136"/>
    </source>
</evidence>
<evidence type="ECO:0000256" key="5">
    <source>
        <dbReference type="ARBA" id="ARBA00022989"/>
    </source>
</evidence>
<proteinExistence type="predicted"/>
<keyword evidence="6 8" id="KW-0472">Membrane</keyword>
<dbReference type="AlphaFoldDB" id="A0A1G7R1Y7"/>
<dbReference type="PANTHER" id="PTHR23028:SF53">
    <property type="entry name" value="ACYL_TRANSF_3 DOMAIN-CONTAINING PROTEIN"/>
    <property type="match status" value="1"/>
</dbReference>
<feature type="domain" description="Acyltransferase 3" evidence="9">
    <location>
        <begin position="13"/>
        <end position="344"/>
    </location>
</feature>
<evidence type="ECO:0000256" key="8">
    <source>
        <dbReference type="SAM" id="Phobius"/>
    </source>
</evidence>
<feature type="transmembrane region" description="Helical" evidence="8">
    <location>
        <begin position="236"/>
        <end position="255"/>
    </location>
</feature>
<keyword evidence="4 8" id="KW-0812">Transmembrane</keyword>
<dbReference type="CDD" id="cd01840">
    <property type="entry name" value="SGNH_hydrolase_yrhL_like"/>
    <property type="match status" value="1"/>
</dbReference>
<keyword evidence="3 10" id="KW-0808">Transferase</keyword>
<dbReference type="GO" id="GO:0016787">
    <property type="term" value="F:hydrolase activity"/>
    <property type="evidence" value="ECO:0007669"/>
    <property type="project" value="UniProtKB-KW"/>
</dbReference>
<evidence type="ECO:0000259" key="9">
    <source>
        <dbReference type="Pfam" id="PF01757"/>
    </source>
</evidence>
<comment type="subcellular location">
    <subcellularLocation>
        <location evidence="1">Cell membrane</location>
        <topology evidence="1">Multi-pass membrane protein</topology>
    </subcellularLocation>
</comment>
<evidence type="ECO:0000256" key="4">
    <source>
        <dbReference type="ARBA" id="ARBA00022692"/>
    </source>
</evidence>
<dbReference type="Gene3D" id="3.40.50.1110">
    <property type="entry name" value="SGNH hydrolase"/>
    <property type="match status" value="1"/>
</dbReference>
<sequence length="614" mass="71074">MQSKVKQGRIPIFDGLKGIAILTIIAYYFFEHIVPGGFLAVNLFLFIAGFFNFRHFYIRDLQGRKESFWQFFKIRFERLFFPTLSVVLTTSTYILLFNREMLSNIRWMGLSSLAFLNNYYQIFNQQSYFVQAANPSPFTHLWYVSLYGQLVILTPILIFLLYSWHKKPQVTIRMLLIISALSAFLMGYLYKDNQDPTRIYYDLLTRLSAFTLGGSLGMAMPVNLSPKKITQKKTMTMNLIGLIAVIIAFFMIKYMFGTKPFAYRFGLTLFSIISGLIVVSSMHPSTIWNKLFRFKPFTWLGQRSFSYYLWYYPVYLLMPENISYLNRSPWLNYCFQFLLIMILAEITYQLFEKRKISLPIGQDFNWRKMKHQFDYLRSHPHSLKGVKFITGWYIFNVIMGGIALAISSPAKGVESSKEIQTIIENNLEIADKSKESEEKQVIVNNIEGLDQGVLLFANGLDITFIGDSTLAAATERLREVFPKAIFDPKVGRQLYESYDTVYALNQSGSLKPTVVTMLGSNGTFTTGQINDYINAVGLDRDQYYVNVIVDRIWTDDANRQLVKAAQNFGNVRIIDWASYARGHTEWFAEDGVHLNDQGSLELAKFIAKEIYRQR</sequence>
<evidence type="ECO:0000313" key="11">
    <source>
        <dbReference type="Proteomes" id="UP000199708"/>
    </source>
</evidence>
<feature type="transmembrane region" description="Helical" evidence="8">
    <location>
        <begin position="203"/>
        <end position="224"/>
    </location>
</feature>
<dbReference type="InterPro" id="IPR050879">
    <property type="entry name" value="Acyltransferase_3"/>
</dbReference>
<keyword evidence="11" id="KW-1185">Reference proteome</keyword>
<dbReference type="EMBL" id="FNCK01000002">
    <property type="protein sequence ID" value="SDG04782.1"/>
    <property type="molecule type" value="Genomic_DNA"/>
</dbReference>
<dbReference type="InterPro" id="IPR036514">
    <property type="entry name" value="SGNH_hydro_sf"/>
</dbReference>
<dbReference type="SUPFAM" id="SSF52266">
    <property type="entry name" value="SGNH hydrolase"/>
    <property type="match status" value="1"/>
</dbReference>
<feature type="transmembrane region" description="Helical" evidence="8">
    <location>
        <begin position="386"/>
        <end position="406"/>
    </location>
</feature>
<protein>
    <submittedName>
        <fullName evidence="10">Peptidoglycan/LPS O-acetylase OafA/YrhL, contains acyltransferase and SGNH-hydrolase domains</fullName>
    </submittedName>
</protein>
<keyword evidence="2" id="KW-1003">Cell membrane</keyword>
<dbReference type="InterPro" id="IPR002656">
    <property type="entry name" value="Acyl_transf_3_dom"/>
</dbReference>
<dbReference type="PANTHER" id="PTHR23028">
    <property type="entry name" value="ACETYLTRANSFERASE"/>
    <property type="match status" value="1"/>
</dbReference>
<accession>A0A1G7R1Y7</accession>
<feature type="transmembrane region" description="Helical" evidence="8">
    <location>
        <begin position="36"/>
        <end position="58"/>
    </location>
</feature>
<gene>
    <name evidence="10" type="ORF">SAMN05421791_102313</name>
</gene>
<feature type="transmembrane region" description="Helical" evidence="8">
    <location>
        <begin position="330"/>
        <end position="351"/>
    </location>
</feature>
<organism evidence="10 11">
    <name type="scientific">Facklamia miroungae</name>
    <dbReference type="NCBI Taxonomy" id="120956"/>
    <lineage>
        <taxon>Bacteria</taxon>
        <taxon>Bacillati</taxon>
        <taxon>Bacillota</taxon>
        <taxon>Bacilli</taxon>
        <taxon>Lactobacillales</taxon>
        <taxon>Aerococcaceae</taxon>
        <taxon>Facklamia</taxon>
    </lineage>
</organism>
<dbReference type="GO" id="GO:0009103">
    <property type="term" value="P:lipopolysaccharide biosynthetic process"/>
    <property type="evidence" value="ECO:0007669"/>
    <property type="project" value="TreeGrafter"/>
</dbReference>